<evidence type="ECO:0000313" key="1">
    <source>
        <dbReference type="EMBL" id="WVX79208.1"/>
    </source>
</evidence>
<protein>
    <submittedName>
        <fullName evidence="1">Uncharacterized protein</fullName>
    </submittedName>
</protein>
<accession>A0ABZ2C8I5</accession>
<evidence type="ECO:0000313" key="2">
    <source>
        <dbReference type="Proteomes" id="UP001357223"/>
    </source>
</evidence>
<organism evidence="1 2">
    <name type="scientific">Niallia oryzisoli</name>
    <dbReference type="NCBI Taxonomy" id="1737571"/>
    <lineage>
        <taxon>Bacteria</taxon>
        <taxon>Bacillati</taxon>
        <taxon>Bacillota</taxon>
        <taxon>Bacilli</taxon>
        <taxon>Bacillales</taxon>
        <taxon>Bacillaceae</taxon>
        <taxon>Niallia</taxon>
    </lineage>
</organism>
<gene>
    <name evidence="1" type="ORF">R4Z09_18080</name>
</gene>
<reference evidence="1 2" key="1">
    <citation type="submission" date="2023-10" db="EMBL/GenBank/DDBJ databases">
        <title>Niallia locisalis sp.nov. isolated from a salt pond sample.</title>
        <authorList>
            <person name="Li X.-J."/>
            <person name="Dong L."/>
        </authorList>
    </citation>
    <scope>NUCLEOTIDE SEQUENCE [LARGE SCALE GENOMIC DNA]</scope>
    <source>
        <strain evidence="1 2">DSM 29761</strain>
    </source>
</reference>
<keyword evidence="2" id="KW-1185">Reference proteome</keyword>
<proteinExistence type="predicted"/>
<dbReference type="EMBL" id="CP137640">
    <property type="protein sequence ID" value="WVX79208.1"/>
    <property type="molecule type" value="Genomic_DNA"/>
</dbReference>
<sequence length="56" mass="6599">MFILTGILCLVFLCASILILSSYPISQYEKNHPVQKKANKNVMDYYSRFFDVYEDQ</sequence>
<dbReference type="Proteomes" id="UP001357223">
    <property type="component" value="Chromosome"/>
</dbReference>
<dbReference type="RefSeq" id="WP_338448142.1">
    <property type="nucleotide sequence ID" value="NZ_CP137640.1"/>
</dbReference>
<name>A0ABZ2C8I5_9BACI</name>